<dbReference type="OrthoDB" id="1082350at2759"/>
<organism evidence="7 8">
    <name type="scientific">Senna tora</name>
    <dbReference type="NCBI Taxonomy" id="362788"/>
    <lineage>
        <taxon>Eukaryota</taxon>
        <taxon>Viridiplantae</taxon>
        <taxon>Streptophyta</taxon>
        <taxon>Embryophyta</taxon>
        <taxon>Tracheophyta</taxon>
        <taxon>Spermatophyta</taxon>
        <taxon>Magnoliopsida</taxon>
        <taxon>eudicotyledons</taxon>
        <taxon>Gunneridae</taxon>
        <taxon>Pentapetalae</taxon>
        <taxon>rosids</taxon>
        <taxon>fabids</taxon>
        <taxon>Fabales</taxon>
        <taxon>Fabaceae</taxon>
        <taxon>Caesalpinioideae</taxon>
        <taxon>Cassia clade</taxon>
        <taxon>Senna</taxon>
    </lineage>
</organism>
<evidence type="ECO:0000256" key="4">
    <source>
        <dbReference type="ARBA" id="ARBA00023163"/>
    </source>
</evidence>
<dbReference type="CDD" id="cd00266">
    <property type="entry name" value="MADS_SRF_like"/>
    <property type="match status" value="1"/>
</dbReference>
<dbReference type="Proteomes" id="UP000634136">
    <property type="component" value="Unassembled WGS sequence"/>
</dbReference>
<evidence type="ECO:0000259" key="6">
    <source>
        <dbReference type="PROSITE" id="PS50066"/>
    </source>
</evidence>
<dbReference type="PANTHER" id="PTHR11945">
    <property type="entry name" value="MADS BOX PROTEIN"/>
    <property type="match status" value="1"/>
</dbReference>
<keyword evidence="3" id="KW-0238">DNA-binding</keyword>
<name>A0A834T188_9FABA</name>
<dbReference type="GO" id="GO:0000978">
    <property type="term" value="F:RNA polymerase II cis-regulatory region sequence-specific DNA binding"/>
    <property type="evidence" value="ECO:0007669"/>
    <property type="project" value="TreeGrafter"/>
</dbReference>
<dbReference type="Gene3D" id="3.40.1810.10">
    <property type="entry name" value="Transcription factor, MADS-box"/>
    <property type="match status" value="1"/>
</dbReference>
<dbReference type="GO" id="GO:0005634">
    <property type="term" value="C:nucleus"/>
    <property type="evidence" value="ECO:0007669"/>
    <property type="project" value="UniProtKB-SubCell"/>
</dbReference>
<keyword evidence="4" id="KW-0804">Transcription</keyword>
<feature type="domain" description="MADS-box" evidence="6">
    <location>
        <begin position="1"/>
        <end position="49"/>
    </location>
</feature>
<dbReference type="InterPro" id="IPR002100">
    <property type="entry name" value="TF_MADSbox"/>
</dbReference>
<dbReference type="SMART" id="SM00432">
    <property type="entry name" value="MADS"/>
    <property type="match status" value="1"/>
</dbReference>
<comment type="subcellular location">
    <subcellularLocation>
        <location evidence="1">Nucleus</location>
    </subcellularLocation>
</comment>
<dbReference type="GO" id="GO:0000981">
    <property type="term" value="F:DNA-binding transcription factor activity, RNA polymerase II-specific"/>
    <property type="evidence" value="ECO:0007669"/>
    <property type="project" value="InterPro"/>
</dbReference>
<dbReference type="SUPFAM" id="SSF55455">
    <property type="entry name" value="SRF-like"/>
    <property type="match status" value="1"/>
</dbReference>
<dbReference type="AlphaFoldDB" id="A0A834T188"/>
<evidence type="ECO:0000256" key="5">
    <source>
        <dbReference type="ARBA" id="ARBA00023242"/>
    </source>
</evidence>
<evidence type="ECO:0000313" key="7">
    <source>
        <dbReference type="EMBL" id="KAF7814628.1"/>
    </source>
</evidence>
<evidence type="ECO:0000256" key="2">
    <source>
        <dbReference type="ARBA" id="ARBA00023015"/>
    </source>
</evidence>
<accession>A0A834T188</accession>
<dbReference type="EMBL" id="JAAIUW010000009">
    <property type="protein sequence ID" value="KAF7814628.1"/>
    <property type="molecule type" value="Genomic_DNA"/>
</dbReference>
<dbReference type="PROSITE" id="PS50066">
    <property type="entry name" value="MADS_BOX_2"/>
    <property type="match status" value="1"/>
</dbReference>
<keyword evidence="5" id="KW-0539">Nucleus</keyword>
<comment type="caution">
    <text evidence="7">The sequence shown here is derived from an EMBL/GenBank/DDBJ whole genome shotgun (WGS) entry which is preliminary data.</text>
</comment>
<keyword evidence="8" id="KW-1185">Reference proteome</keyword>
<gene>
    <name evidence="7" type="ORF">G2W53_028597</name>
</gene>
<dbReference type="GO" id="GO:0045944">
    <property type="term" value="P:positive regulation of transcription by RNA polymerase II"/>
    <property type="evidence" value="ECO:0007669"/>
    <property type="project" value="InterPro"/>
</dbReference>
<reference evidence="7" key="1">
    <citation type="submission" date="2020-09" db="EMBL/GenBank/DDBJ databases">
        <title>Genome-Enabled Discovery of Anthraquinone Biosynthesis in Senna tora.</title>
        <authorList>
            <person name="Kang S.-H."/>
            <person name="Pandey R.P."/>
            <person name="Lee C.-M."/>
            <person name="Sim J.-S."/>
            <person name="Jeong J.-T."/>
            <person name="Choi B.-S."/>
            <person name="Jung M."/>
            <person name="Ginzburg D."/>
            <person name="Zhao K."/>
            <person name="Won S.Y."/>
            <person name="Oh T.-J."/>
            <person name="Yu Y."/>
            <person name="Kim N.-H."/>
            <person name="Lee O.R."/>
            <person name="Lee T.-H."/>
            <person name="Bashyal P."/>
            <person name="Kim T.-S."/>
            <person name="Lee W.-H."/>
            <person name="Kawkins C."/>
            <person name="Kim C.-K."/>
            <person name="Kim J.S."/>
            <person name="Ahn B.O."/>
            <person name="Rhee S.Y."/>
            <person name="Sohng J.K."/>
        </authorList>
    </citation>
    <scope>NUCLEOTIDE SEQUENCE</scope>
    <source>
        <tissue evidence="7">Leaf</tissue>
    </source>
</reference>
<evidence type="ECO:0000256" key="3">
    <source>
        <dbReference type="ARBA" id="ARBA00023125"/>
    </source>
</evidence>
<protein>
    <submittedName>
        <fullName evidence="7">Agamous-like MADS-box protein AGL80</fullName>
    </submittedName>
</protein>
<evidence type="ECO:0000256" key="1">
    <source>
        <dbReference type="ARBA" id="ARBA00004123"/>
    </source>
</evidence>
<dbReference type="PANTHER" id="PTHR11945:SF387">
    <property type="entry name" value="AGAMOUS-LIKE MADS-BOX PROTEIN AGL80"/>
    <property type="match status" value="1"/>
</dbReference>
<dbReference type="InterPro" id="IPR033897">
    <property type="entry name" value="SRF-like_MADS-box"/>
</dbReference>
<dbReference type="InterPro" id="IPR036879">
    <property type="entry name" value="TF_MADSbox_sf"/>
</dbReference>
<sequence length="58" mass="6801">MGRKKVTFEYITDDHKRKLSFKKRQEGLKKKARELSTLCGVDVVAIVFNGFKFLKFGY</sequence>
<keyword evidence="2" id="KW-0805">Transcription regulation</keyword>
<dbReference type="Pfam" id="PF00319">
    <property type="entry name" value="SRF-TF"/>
    <property type="match status" value="1"/>
</dbReference>
<evidence type="ECO:0000313" key="8">
    <source>
        <dbReference type="Proteomes" id="UP000634136"/>
    </source>
</evidence>
<proteinExistence type="predicted"/>
<dbReference type="GO" id="GO:0046983">
    <property type="term" value="F:protein dimerization activity"/>
    <property type="evidence" value="ECO:0007669"/>
    <property type="project" value="InterPro"/>
</dbReference>
<dbReference type="PRINTS" id="PR00404">
    <property type="entry name" value="MADSDOMAIN"/>
</dbReference>